<reference evidence="2" key="1">
    <citation type="submission" date="2020-07" db="EMBL/GenBank/DDBJ databases">
        <title>The High-quality genome of the commercially important snow crab, Chionoecetes opilio.</title>
        <authorList>
            <person name="Jeong J.-H."/>
            <person name="Ryu S."/>
        </authorList>
    </citation>
    <scope>NUCLEOTIDE SEQUENCE</scope>
    <source>
        <strain evidence="2">MADBK_172401_WGS</strain>
        <tissue evidence="2">Digestive gland</tissue>
    </source>
</reference>
<evidence type="ECO:0000256" key="1">
    <source>
        <dbReference type="SAM" id="MobiDB-lite"/>
    </source>
</evidence>
<dbReference type="Proteomes" id="UP000770661">
    <property type="component" value="Unassembled WGS sequence"/>
</dbReference>
<feature type="compositionally biased region" description="Basic and acidic residues" evidence="1">
    <location>
        <begin position="28"/>
        <end position="44"/>
    </location>
</feature>
<name>A0A8J4Y3Q9_CHIOP</name>
<sequence>MSHLSMRVFKAGGIYVVFYVYKGDTKQKMQNEPQKKCRPRDPFKKHSTRGTNPAWRKVLGEFLQQGKISNKFPGKKNGKNHKQGGRGPGQGAVLFPLLGQLGFKTPKEQWEEGLKLIPKSKRSGENAPFSISLHAPAESGFQVVIITARGLQTLARVWACAQKDPIFPLFPGKCGKEGNPARFPGITTLSRKGGSVCD</sequence>
<gene>
    <name evidence="2" type="ORF">GWK47_049808</name>
</gene>
<dbReference type="EMBL" id="JACEEZ010013969">
    <property type="protein sequence ID" value="KAG0719773.1"/>
    <property type="molecule type" value="Genomic_DNA"/>
</dbReference>
<proteinExistence type="predicted"/>
<evidence type="ECO:0000313" key="3">
    <source>
        <dbReference type="Proteomes" id="UP000770661"/>
    </source>
</evidence>
<comment type="caution">
    <text evidence="2">The sequence shown here is derived from an EMBL/GenBank/DDBJ whole genome shotgun (WGS) entry which is preliminary data.</text>
</comment>
<feature type="region of interest" description="Disordered" evidence="1">
    <location>
        <begin position="28"/>
        <end position="51"/>
    </location>
</feature>
<dbReference type="AlphaFoldDB" id="A0A8J4Y3Q9"/>
<keyword evidence="3" id="KW-1185">Reference proteome</keyword>
<evidence type="ECO:0000313" key="2">
    <source>
        <dbReference type="EMBL" id="KAG0719773.1"/>
    </source>
</evidence>
<organism evidence="2 3">
    <name type="scientific">Chionoecetes opilio</name>
    <name type="common">Atlantic snow crab</name>
    <name type="synonym">Cancer opilio</name>
    <dbReference type="NCBI Taxonomy" id="41210"/>
    <lineage>
        <taxon>Eukaryota</taxon>
        <taxon>Metazoa</taxon>
        <taxon>Ecdysozoa</taxon>
        <taxon>Arthropoda</taxon>
        <taxon>Crustacea</taxon>
        <taxon>Multicrustacea</taxon>
        <taxon>Malacostraca</taxon>
        <taxon>Eumalacostraca</taxon>
        <taxon>Eucarida</taxon>
        <taxon>Decapoda</taxon>
        <taxon>Pleocyemata</taxon>
        <taxon>Brachyura</taxon>
        <taxon>Eubrachyura</taxon>
        <taxon>Majoidea</taxon>
        <taxon>Majidae</taxon>
        <taxon>Chionoecetes</taxon>
    </lineage>
</organism>
<protein>
    <submittedName>
        <fullName evidence="2">Uncharacterized protein</fullName>
    </submittedName>
</protein>
<accession>A0A8J4Y3Q9</accession>